<protein>
    <submittedName>
        <fullName evidence="1">Uncharacterized protein</fullName>
    </submittedName>
</protein>
<reference evidence="1 2" key="1">
    <citation type="submission" date="2015-09" db="EMBL/GenBank/DDBJ databases">
        <title>Aphanizomenon flos-aquae WA102.</title>
        <authorList>
            <person name="Driscoll C."/>
        </authorList>
    </citation>
    <scope>NUCLEOTIDE SEQUENCE [LARGE SCALE GENOMIC DNA]</scope>
    <source>
        <strain evidence="1">WA102</strain>
    </source>
</reference>
<proteinExistence type="predicted"/>
<comment type="caution">
    <text evidence="1">The sequence shown here is derived from an EMBL/GenBank/DDBJ whole genome shotgun (WGS) entry which is preliminary data.</text>
</comment>
<evidence type="ECO:0000313" key="2">
    <source>
        <dbReference type="Proteomes" id="UP000092093"/>
    </source>
</evidence>
<dbReference type="AlphaFoldDB" id="A0A1B7X0N5"/>
<dbReference type="EMBL" id="LJOW01000081">
    <property type="protein sequence ID" value="OBQ42860.1"/>
    <property type="molecule type" value="Genomic_DNA"/>
</dbReference>
<gene>
    <name evidence="1" type="ORF">AN484_15340</name>
</gene>
<accession>A0A1B7X0N5</accession>
<name>A0A1B7X0N5_APHFL</name>
<organism evidence="1 2">
    <name type="scientific">Aphanizomenon flos-aquae WA102</name>
    <dbReference type="NCBI Taxonomy" id="1710896"/>
    <lineage>
        <taxon>Bacteria</taxon>
        <taxon>Bacillati</taxon>
        <taxon>Cyanobacteriota</taxon>
        <taxon>Cyanophyceae</taxon>
        <taxon>Nostocales</taxon>
        <taxon>Aphanizomenonaceae</taxon>
        <taxon>Aphanizomenon</taxon>
    </lineage>
</organism>
<sequence>MPNANHPYTETLTFAGRVLPLKRPMAEYAARRLQAILPQIAALNAAGKSQADAAAALDTTVCTLRQWLDITGTTWVNLNRRGPYRRQK</sequence>
<evidence type="ECO:0000313" key="1">
    <source>
        <dbReference type="EMBL" id="OBQ42860.1"/>
    </source>
</evidence>
<dbReference type="Proteomes" id="UP000092093">
    <property type="component" value="Unassembled WGS sequence"/>
</dbReference>